<keyword evidence="3" id="KW-1185">Reference proteome</keyword>
<gene>
    <name evidence="2" type="ORF">GCM10025778_19840</name>
</gene>
<dbReference type="EMBL" id="BAABLK010000028">
    <property type="protein sequence ID" value="GAA5227451.1"/>
    <property type="molecule type" value="Genomic_DNA"/>
</dbReference>
<sequence length="225" mass="24163">MTPLSSAASPDLQTDLIRAGFYPKIVEDIIDEALDGRKPGAHLVHLETHFDQHEVHRHITVLVLAEDILVVTHVDDQQLDEKGKEIMAQISTELVQLSKVTTVATSYVYHQPQNYSTGDPVKELTVGIAWAGAQRIDLAPAGCADAACDADHGYTGTAQQEDLVLRVSAEADGVNAVTAARGFATAMRRASAPRGTETRSPASQASATEVRGRVSSRFGRNTHQG</sequence>
<dbReference type="Proteomes" id="UP001501257">
    <property type="component" value="Unassembled WGS sequence"/>
</dbReference>
<organism evidence="2 3">
    <name type="scientific">Paeniglutamicibacter antarcticus</name>
    <dbReference type="NCBI Taxonomy" id="494023"/>
    <lineage>
        <taxon>Bacteria</taxon>
        <taxon>Bacillati</taxon>
        <taxon>Actinomycetota</taxon>
        <taxon>Actinomycetes</taxon>
        <taxon>Micrococcales</taxon>
        <taxon>Micrococcaceae</taxon>
        <taxon>Paeniglutamicibacter</taxon>
    </lineage>
</organism>
<reference evidence="3" key="1">
    <citation type="journal article" date="2019" name="Int. J. Syst. Evol. Microbiol.">
        <title>The Global Catalogue of Microorganisms (GCM) 10K type strain sequencing project: providing services to taxonomists for standard genome sequencing and annotation.</title>
        <authorList>
            <consortium name="The Broad Institute Genomics Platform"/>
            <consortium name="The Broad Institute Genome Sequencing Center for Infectious Disease"/>
            <person name="Wu L."/>
            <person name="Ma J."/>
        </authorList>
    </citation>
    <scope>NUCLEOTIDE SEQUENCE [LARGE SCALE GENOMIC DNA]</scope>
    <source>
        <strain evidence="3">JCM 18952</strain>
    </source>
</reference>
<protein>
    <submittedName>
        <fullName evidence="2">DUF5998 family protein</fullName>
    </submittedName>
</protein>
<evidence type="ECO:0000313" key="3">
    <source>
        <dbReference type="Proteomes" id="UP001501257"/>
    </source>
</evidence>
<proteinExistence type="predicted"/>
<comment type="caution">
    <text evidence="2">The sequence shown here is derived from an EMBL/GenBank/DDBJ whole genome shotgun (WGS) entry which is preliminary data.</text>
</comment>
<evidence type="ECO:0000256" key="1">
    <source>
        <dbReference type="SAM" id="MobiDB-lite"/>
    </source>
</evidence>
<name>A0ABP9TLF9_9MICC</name>
<feature type="region of interest" description="Disordered" evidence="1">
    <location>
        <begin position="188"/>
        <end position="225"/>
    </location>
</feature>
<dbReference type="InterPro" id="IPR046040">
    <property type="entry name" value="DUF5998"/>
</dbReference>
<dbReference type="Pfam" id="PF19461">
    <property type="entry name" value="DUF5998"/>
    <property type="match status" value="1"/>
</dbReference>
<dbReference type="RefSeq" id="WP_210101142.1">
    <property type="nucleotide sequence ID" value="NZ_BAABLK010000028.1"/>
</dbReference>
<feature type="compositionally biased region" description="Polar residues" evidence="1">
    <location>
        <begin position="198"/>
        <end position="207"/>
    </location>
</feature>
<accession>A0ABP9TLF9</accession>
<evidence type="ECO:0000313" key="2">
    <source>
        <dbReference type="EMBL" id="GAA5227451.1"/>
    </source>
</evidence>